<dbReference type="Proteomes" id="UP000027997">
    <property type="component" value="Unassembled WGS sequence"/>
</dbReference>
<dbReference type="SUPFAM" id="SSF51735">
    <property type="entry name" value="NAD(P)-binding Rossmann-fold domains"/>
    <property type="match status" value="1"/>
</dbReference>
<name>A0A081K5W1_9GAMM</name>
<dbReference type="PANTHER" id="PTHR43157">
    <property type="entry name" value="PHOSPHATIDYLINOSITOL-GLYCAN BIOSYNTHESIS CLASS F PROTEIN-RELATED"/>
    <property type="match status" value="1"/>
</dbReference>
<dbReference type="eggNOG" id="COG1028">
    <property type="taxonomic scope" value="Bacteria"/>
</dbReference>
<comment type="similarity">
    <text evidence="2">Belongs to the short-chain dehydrogenases/reductases (SDR) family.</text>
</comment>
<dbReference type="EMBL" id="JOJP01000001">
    <property type="protein sequence ID" value="KEI69537.1"/>
    <property type="molecule type" value="Genomic_DNA"/>
</dbReference>
<keyword evidence="1" id="KW-0560">Oxidoreductase</keyword>
<keyword evidence="4" id="KW-1185">Reference proteome</keyword>
<dbReference type="PANTHER" id="PTHR43157:SF31">
    <property type="entry name" value="PHOSPHATIDYLINOSITOL-GLYCAN BIOSYNTHESIS CLASS F PROTEIN"/>
    <property type="match status" value="1"/>
</dbReference>
<dbReference type="PRINTS" id="PR00081">
    <property type="entry name" value="GDHRDH"/>
</dbReference>
<dbReference type="InterPro" id="IPR036291">
    <property type="entry name" value="NAD(P)-bd_dom_sf"/>
</dbReference>
<organism evidence="3 4">
    <name type="scientific">Endozoicomonas elysicola</name>
    <dbReference type="NCBI Taxonomy" id="305900"/>
    <lineage>
        <taxon>Bacteria</taxon>
        <taxon>Pseudomonadati</taxon>
        <taxon>Pseudomonadota</taxon>
        <taxon>Gammaproteobacteria</taxon>
        <taxon>Oceanospirillales</taxon>
        <taxon>Endozoicomonadaceae</taxon>
        <taxon>Endozoicomonas</taxon>
    </lineage>
</organism>
<proteinExistence type="inferred from homology"/>
<evidence type="ECO:0000313" key="3">
    <source>
        <dbReference type="EMBL" id="KEI69537.1"/>
    </source>
</evidence>
<dbReference type="STRING" id="305900.GV64_01200"/>
<dbReference type="PRINTS" id="PR00080">
    <property type="entry name" value="SDRFAMILY"/>
</dbReference>
<protein>
    <recommendedName>
        <fullName evidence="5">Short-chain dehydrogenase</fullName>
    </recommendedName>
</protein>
<comment type="caution">
    <text evidence="3">The sequence shown here is derived from an EMBL/GenBank/DDBJ whole genome shotgun (WGS) entry which is preliminary data.</text>
</comment>
<evidence type="ECO:0000256" key="1">
    <source>
        <dbReference type="ARBA" id="ARBA00023002"/>
    </source>
</evidence>
<dbReference type="Pfam" id="PF00106">
    <property type="entry name" value="adh_short"/>
    <property type="match status" value="1"/>
</dbReference>
<evidence type="ECO:0000256" key="2">
    <source>
        <dbReference type="RuleBase" id="RU000363"/>
    </source>
</evidence>
<evidence type="ECO:0000313" key="4">
    <source>
        <dbReference type="Proteomes" id="UP000027997"/>
    </source>
</evidence>
<accession>A0A081K5W1</accession>
<dbReference type="InterPro" id="IPR002347">
    <property type="entry name" value="SDR_fam"/>
</dbReference>
<dbReference type="Gene3D" id="3.40.50.720">
    <property type="entry name" value="NAD(P)-binding Rossmann-like Domain"/>
    <property type="match status" value="1"/>
</dbReference>
<gene>
    <name evidence="3" type="ORF">GV64_01200</name>
</gene>
<dbReference type="GO" id="GO:0016491">
    <property type="term" value="F:oxidoreductase activity"/>
    <property type="evidence" value="ECO:0007669"/>
    <property type="project" value="UniProtKB-KW"/>
</dbReference>
<sequence>MTKVKKKKYALITGATSGIGIPTAIGVAKRGYHTTLICRNPAKGESLKQRITEETGNHDVDIILADLTSLEDVRKASHSYINSGKSLHLLINNAGIINTTHEMTQDGYEAMFAVNYLSVFLLTSQLLPLLKSSGDQTDNNSRIINVSSEGYKMAKRIDFENINAEKGFKTFPVYGHSKLALMLFNLELAEQLSQHPVNTYTVHPGAVNTNLGSGDNTILSRFLFPMLRPFFKTPEQGAATTLYVAFEPKADGQNGFYYANSKVRKLGKQAKDSVQAKTLWSWTDNRLSEFYN</sequence>
<dbReference type="AlphaFoldDB" id="A0A081K5W1"/>
<evidence type="ECO:0008006" key="5">
    <source>
        <dbReference type="Google" id="ProtNLM"/>
    </source>
</evidence>
<reference evidence="3 4" key="1">
    <citation type="submission" date="2014-06" db="EMBL/GenBank/DDBJ databases">
        <title>Whole Genome Sequences of Three Symbiotic Endozoicomonas Bacteria.</title>
        <authorList>
            <person name="Neave M.J."/>
            <person name="Apprill A."/>
            <person name="Voolstra C.R."/>
        </authorList>
    </citation>
    <scope>NUCLEOTIDE SEQUENCE [LARGE SCALE GENOMIC DNA]</scope>
    <source>
        <strain evidence="3 4">DSM 22380</strain>
    </source>
</reference>